<protein>
    <submittedName>
        <fullName evidence="1">Uncharacterized protein</fullName>
    </submittedName>
</protein>
<dbReference type="SUPFAM" id="SSF55486">
    <property type="entry name" value="Metalloproteases ('zincins'), catalytic domain"/>
    <property type="match status" value="1"/>
</dbReference>
<reference evidence="1 2" key="1">
    <citation type="submission" date="2020-08" db="EMBL/GenBank/DDBJ databases">
        <title>Genomic Encyclopedia of Type Strains, Phase IV (KMG-IV): sequencing the most valuable type-strain genomes for metagenomic binning, comparative biology and taxonomic classification.</title>
        <authorList>
            <person name="Goeker M."/>
        </authorList>
    </citation>
    <scope>NUCLEOTIDE SEQUENCE [LARGE SCALE GENOMIC DNA]</scope>
    <source>
        <strain evidence="1 2">DSM 17976</strain>
    </source>
</reference>
<comment type="caution">
    <text evidence="1">The sequence shown here is derived from an EMBL/GenBank/DDBJ whole genome shotgun (WGS) entry which is preliminary data.</text>
</comment>
<dbReference type="InterPro" id="IPR013783">
    <property type="entry name" value="Ig-like_fold"/>
</dbReference>
<dbReference type="PANTHER" id="PTHR21054">
    <property type="entry name" value="ZINC METALLOPROTEINASE-RELATED"/>
    <property type="match status" value="1"/>
</dbReference>
<dbReference type="Pfam" id="PF17963">
    <property type="entry name" value="Big_9"/>
    <property type="match status" value="1"/>
</dbReference>
<dbReference type="InterPro" id="IPR053002">
    <property type="entry name" value="Metalloproteinase_M10B"/>
</dbReference>
<dbReference type="AlphaFoldDB" id="A0A7W6ERW0"/>
<dbReference type="NCBIfam" id="NF045639">
    <property type="entry name" value="GCX_COOH"/>
    <property type="match status" value="1"/>
</dbReference>
<organism evidence="1 2">
    <name type="scientific">Runella defluvii</name>
    <dbReference type="NCBI Taxonomy" id="370973"/>
    <lineage>
        <taxon>Bacteria</taxon>
        <taxon>Pseudomonadati</taxon>
        <taxon>Bacteroidota</taxon>
        <taxon>Cytophagia</taxon>
        <taxon>Cytophagales</taxon>
        <taxon>Spirosomataceae</taxon>
        <taxon>Runella</taxon>
    </lineage>
</organism>
<keyword evidence="2" id="KW-1185">Reference proteome</keyword>
<sequence length="935" mass="101677">MKKYWAPRIVIWFIVLLTLYNTTVIMAQLPLLRDSVRHESVTIPARTVVTEQPLSMDKTFGTGVPALPPAKVRIGYVVPSNRTPQPHYKENLQFAVEMAQMWYRNNMLQNGFGPKTFIYETEEESPRPKIHLVNVPETDDYLWGGNGNVLFERTKIAAKNVGLTVDFEGELWILIPETHVQNPDGSFYGGLALGGGGGSGKNSGLMQLGSTVIQLFNPQRLLDNTPYAGQTVPEWGPYPLVQNTSFMWFEGETFSSVASSYLGALCHEMGHAFGLSHDARHDNNAFGGLMYNGLRGIRGSFFPTLYPKEYTRLEYGSSVQLNESHYFNRIKTVNSAPSLTILTSNILSPVDGLLHISFNAADADSISYAQLFDYQGNAIDELIFEKSTSNPTSVIATFKTPYYTAGQNNTFSISVCDRQGNRKVSSAFTLNVTGGNQAPKPFLKLLYPTTAYTGPFTRFDATTTTDPDGDSFTVEFDVNNDGIFDTPPLNTHYFDYQIPQSGPYMSRIRVTDAHGASAISSPISGNYGNTCGVDAPTISGVPEVCPGASVTLTAYGCYGTNLWTTGETSSSIIVTPNATTNYSVTCTYGCNSLTSTPFTVSIIADTISLTGTNISGIERTAGTLISTQNIPDKTNGLYIANNSVTLLPGFQAQRGSTFTALLKGCSEPIAHIDNSYAGGGVAQTISILTNDQNPDGTAVTNLTQISLPTLVTSPTKGTVTVNPNGSLNYFSNEKSGTDRFVYAICNRSNPSSCSQAQVTVNLQPYFSPLSNNSFEDSVSFVSSILTLPWLKAGWKIDQGVFSWLRGQGRNGSNCIKIYSGPAYGSVQSNDLQVYQTIRVIPYTNYILKGWIKTQDITTQTNSNGVGANLSVVTSTSNPSFPPRSKDLKGTNDWTLIQLPFNSGDGYVKITCRLGFTSGDCEGTAYFDDLTLEMLK</sequence>
<evidence type="ECO:0000313" key="1">
    <source>
        <dbReference type="EMBL" id="MBB3840090.1"/>
    </source>
</evidence>
<name>A0A7W6ERW0_9BACT</name>
<dbReference type="EMBL" id="JACIBY010000009">
    <property type="protein sequence ID" value="MBB3840090.1"/>
    <property type="molecule type" value="Genomic_DNA"/>
</dbReference>
<dbReference type="InterPro" id="IPR055015">
    <property type="entry name" value="GCX_COOH"/>
</dbReference>
<accession>A0A7W6ERW0</accession>
<dbReference type="RefSeq" id="WP_183976845.1">
    <property type="nucleotide sequence ID" value="NZ_JACIBY010000009.1"/>
</dbReference>
<dbReference type="InterPro" id="IPR021917">
    <property type="entry name" value="Unchr_Zn-peptidase-like"/>
</dbReference>
<dbReference type="PANTHER" id="PTHR21054:SF2">
    <property type="entry name" value="MIP04191P"/>
    <property type="match status" value="1"/>
</dbReference>
<proteinExistence type="predicted"/>
<dbReference type="Pfam" id="PF12044">
    <property type="entry name" value="Metallopep"/>
    <property type="match status" value="1"/>
</dbReference>
<dbReference type="Proteomes" id="UP000541352">
    <property type="component" value="Unassembled WGS sequence"/>
</dbReference>
<dbReference type="Gene3D" id="2.60.120.260">
    <property type="entry name" value="Galactose-binding domain-like"/>
    <property type="match status" value="1"/>
</dbReference>
<gene>
    <name evidence="1" type="ORF">FHS57_004103</name>
</gene>
<evidence type="ECO:0000313" key="2">
    <source>
        <dbReference type="Proteomes" id="UP000541352"/>
    </source>
</evidence>
<dbReference type="Gene3D" id="2.60.40.10">
    <property type="entry name" value="Immunoglobulins"/>
    <property type="match status" value="1"/>
</dbReference>